<gene>
    <name evidence="1" type="ORF">F6J89_02300</name>
</gene>
<name>A0A6B3N4M9_9CYAN</name>
<organism evidence="1">
    <name type="scientific">Symploca sp. SIO1C4</name>
    <dbReference type="NCBI Taxonomy" id="2607765"/>
    <lineage>
        <taxon>Bacteria</taxon>
        <taxon>Bacillati</taxon>
        <taxon>Cyanobacteriota</taxon>
        <taxon>Cyanophyceae</taxon>
        <taxon>Coleofasciculales</taxon>
        <taxon>Coleofasciculaceae</taxon>
        <taxon>Symploca</taxon>
    </lineage>
</organism>
<dbReference type="EMBL" id="JAAHFQ010000031">
    <property type="protein sequence ID" value="NER26473.1"/>
    <property type="molecule type" value="Genomic_DNA"/>
</dbReference>
<protein>
    <submittedName>
        <fullName evidence="1">Uncharacterized protein</fullName>
    </submittedName>
</protein>
<dbReference type="AlphaFoldDB" id="A0A6B3N4M9"/>
<evidence type="ECO:0000313" key="1">
    <source>
        <dbReference type="EMBL" id="NER26473.1"/>
    </source>
</evidence>
<comment type="caution">
    <text evidence="1">The sequence shown here is derived from an EMBL/GenBank/DDBJ whole genome shotgun (WGS) entry which is preliminary data.</text>
</comment>
<proteinExistence type="predicted"/>
<reference evidence="1" key="1">
    <citation type="submission" date="2019-11" db="EMBL/GenBank/DDBJ databases">
        <title>Genomic insights into an expanded diversity of filamentous marine cyanobacteria reveals the extraordinary biosynthetic potential of Moorea and Okeania.</title>
        <authorList>
            <person name="Ferreira Leao T."/>
            <person name="Wang M."/>
            <person name="Moss N."/>
            <person name="Da Silva R."/>
            <person name="Sanders J."/>
            <person name="Nurk S."/>
            <person name="Gurevich A."/>
            <person name="Humphrey G."/>
            <person name="Reher R."/>
            <person name="Zhu Q."/>
            <person name="Belda-Ferre P."/>
            <person name="Glukhov E."/>
            <person name="Rex R."/>
            <person name="Dorrestein P.C."/>
            <person name="Knight R."/>
            <person name="Pevzner P."/>
            <person name="Gerwick W.H."/>
            <person name="Gerwick L."/>
        </authorList>
    </citation>
    <scope>NUCLEOTIDE SEQUENCE</scope>
    <source>
        <strain evidence="1">SIO1C4</strain>
    </source>
</reference>
<accession>A0A6B3N4M9</accession>
<sequence length="79" mass="9144">MQSLNIEQTMTAWTSISKTIFVPHTEAEYEHLVEILDNLIDQVGEDETHPLASMMEVICVLIETYEDKHIPDIEEVAWE</sequence>